<dbReference type="Gene3D" id="3.40.50.1820">
    <property type="entry name" value="alpha/beta hydrolase"/>
    <property type="match status" value="1"/>
</dbReference>
<protein>
    <recommendedName>
        <fullName evidence="1">AB hydrolase-1 domain-containing protein</fullName>
    </recommendedName>
</protein>
<dbReference type="Proteomes" id="UP000775547">
    <property type="component" value="Unassembled WGS sequence"/>
</dbReference>
<dbReference type="InterPro" id="IPR050266">
    <property type="entry name" value="AB_hydrolase_sf"/>
</dbReference>
<dbReference type="InterPro" id="IPR029058">
    <property type="entry name" value="AB_hydrolase_fold"/>
</dbReference>
<name>A0A9P7G0Y0_9AGAR</name>
<dbReference type="PANTHER" id="PTHR43798:SF33">
    <property type="entry name" value="HYDROLASE, PUTATIVE (AFU_ORTHOLOGUE AFUA_2G14860)-RELATED"/>
    <property type="match status" value="1"/>
</dbReference>
<dbReference type="PANTHER" id="PTHR43798">
    <property type="entry name" value="MONOACYLGLYCEROL LIPASE"/>
    <property type="match status" value="1"/>
</dbReference>
<proteinExistence type="predicted"/>
<dbReference type="GO" id="GO:0016020">
    <property type="term" value="C:membrane"/>
    <property type="evidence" value="ECO:0007669"/>
    <property type="project" value="TreeGrafter"/>
</dbReference>
<evidence type="ECO:0000259" key="1">
    <source>
        <dbReference type="Pfam" id="PF00561"/>
    </source>
</evidence>
<organism evidence="2 3">
    <name type="scientific">Asterophora parasitica</name>
    <dbReference type="NCBI Taxonomy" id="117018"/>
    <lineage>
        <taxon>Eukaryota</taxon>
        <taxon>Fungi</taxon>
        <taxon>Dikarya</taxon>
        <taxon>Basidiomycota</taxon>
        <taxon>Agaricomycotina</taxon>
        <taxon>Agaricomycetes</taxon>
        <taxon>Agaricomycetidae</taxon>
        <taxon>Agaricales</taxon>
        <taxon>Tricholomatineae</taxon>
        <taxon>Lyophyllaceae</taxon>
        <taxon>Asterophora</taxon>
    </lineage>
</organism>
<gene>
    <name evidence="2" type="ORF">DXG03_007243</name>
</gene>
<keyword evidence="3" id="KW-1185">Reference proteome</keyword>
<evidence type="ECO:0000313" key="3">
    <source>
        <dbReference type="Proteomes" id="UP000775547"/>
    </source>
</evidence>
<dbReference type="EMBL" id="JABCKV010000511">
    <property type="protein sequence ID" value="KAG5640774.1"/>
    <property type="molecule type" value="Genomic_DNA"/>
</dbReference>
<sequence>MWSYLIPYLISDSPDDTTGARRTYNILIHSQRGHGQSGLPDLPKPTTIPALASDITHLLKSLDIATPVHSIVGVSQGGAAALAFARSYPHLARSVVACDTGPRTPKGNKEAWDGRIGLVYGGVSAEDILKDGVKGGEVGKGAEYASKVGMGELAGVTVPRWFASPSKCTSANAERAERYHWVSQMVESTPVAGFVAGAGALSDYDITLGK</sequence>
<accession>A0A9P7G0Y0</accession>
<feature type="domain" description="AB hydrolase-1" evidence="1">
    <location>
        <begin position="16"/>
        <end position="115"/>
    </location>
</feature>
<evidence type="ECO:0000313" key="2">
    <source>
        <dbReference type="EMBL" id="KAG5640774.1"/>
    </source>
</evidence>
<reference evidence="2" key="2">
    <citation type="submission" date="2021-10" db="EMBL/GenBank/DDBJ databases">
        <title>Phylogenomics reveals ancestral predisposition of the termite-cultivated fungus Termitomyces towards a domesticated lifestyle.</title>
        <authorList>
            <person name="Auxier B."/>
            <person name="Grum-Grzhimaylo A."/>
            <person name="Cardenas M.E."/>
            <person name="Lodge J.D."/>
            <person name="Laessoe T."/>
            <person name="Pedersen O."/>
            <person name="Smith M.E."/>
            <person name="Kuyper T.W."/>
            <person name="Franco-Molano E.A."/>
            <person name="Baroni T.J."/>
            <person name="Aanen D.K."/>
        </authorList>
    </citation>
    <scope>NUCLEOTIDE SEQUENCE</scope>
    <source>
        <strain evidence="2">AP01</strain>
        <tissue evidence="2">Mycelium</tissue>
    </source>
</reference>
<dbReference type="OrthoDB" id="9998495at2759"/>
<reference evidence="2" key="1">
    <citation type="submission" date="2020-07" db="EMBL/GenBank/DDBJ databases">
        <authorList>
            <person name="Nieuwenhuis M."/>
            <person name="Van De Peppel L.J.J."/>
        </authorList>
    </citation>
    <scope>NUCLEOTIDE SEQUENCE</scope>
    <source>
        <strain evidence="2">AP01</strain>
        <tissue evidence="2">Mycelium</tissue>
    </source>
</reference>
<dbReference type="Pfam" id="PF00561">
    <property type="entry name" value="Abhydrolase_1"/>
    <property type="match status" value="1"/>
</dbReference>
<dbReference type="SUPFAM" id="SSF53474">
    <property type="entry name" value="alpha/beta-Hydrolases"/>
    <property type="match status" value="1"/>
</dbReference>
<dbReference type="AlphaFoldDB" id="A0A9P7G0Y0"/>
<dbReference type="InterPro" id="IPR000073">
    <property type="entry name" value="AB_hydrolase_1"/>
</dbReference>
<comment type="caution">
    <text evidence="2">The sequence shown here is derived from an EMBL/GenBank/DDBJ whole genome shotgun (WGS) entry which is preliminary data.</text>
</comment>